<accession>A0A1H3CVE9</accession>
<dbReference type="Proteomes" id="UP000199515">
    <property type="component" value="Unassembled WGS sequence"/>
</dbReference>
<protein>
    <recommendedName>
        <fullName evidence="3">Lipoprotein LpqN</fullName>
    </recommendedName>
</protein>
<organism evidence="1 2">
    <name type="scientific">Amycolatopsis xylanica</name>
    <dbReference type="NCBI Taxonomy" id="589385"/>
    <lineage>
        <taxon>Bacteria</taxon>
        <taxon>Bacillati</taxon>
        <taxon>Actinomycetota</taxon>
        <taxon>Actinomycetes</taxon>
        <taxon>Pseudonocardiales</taxon>
        <taxon>Pseudonocardiaceae</taxon>
        <taxon>Amycolatopsis</taxon>
    </lineage>
</organism>
<proteinExistence type="predicted"/>
<sequence>MKKLVPLVALLLAAGCGSDGDPKPAAAAAEVGPAGSPCPMPVTFKIAEKWKAGTVDAGSEILCEIDSKPAGSLGFLRVYKTTATDLESGLKTFATKSKGAEGFAYSDVTAGGIAGKEVSYVIKQDDIEMPKRVLAVSAANSVILLEVGGLDQETFDTNVKAYELAKSTLKLT</sequence>
<dbReference type="AlphaFoldDB" id="A0A1H3CVE9"/>
<dbReference type="EMBL" id="FNON01000003">
    <property type="protein sequence ID" value="SDX58143.1"/>
    <property type="molecule type" value="Genomic_DNA"/>
</dbReference>
<dbReference type="Pfam" id="PF18966">
    <property type="entry name" value="Lipoprotein_23"/>
    <property type="match status" value="1"/>
</dbReference>
<dbReference type="RefSeq" id="WP_091289281.1">
    <property type="nucleotide sequence ID" value="NZ_FNON01000003.1"/>
</dbReference>
<dbReference type="OrthoDB" id="3695526at2"/>
<reference evidence="1 2" key="1">
    <citation type="submission" date="2016-10" db="EMBL/GenBank/DDBJ databases">
        <authorList>
            <person name="de Groot N.N."/>
        </authorList>
    </citation>
    <scope>NUCLEOTIDE SEQUENCE [LARGE SCALE GENOMIC DNA]</scope>
    <source>
        <strain evidence="1 2">CPCC 202699</strain>
    </source>
</reference>
<dbReference type="STRING" id="589385.SAMN05421504_103168"/>
<keyword evidence="2" id="KW-1185">Reference proteome</keyword>
<name>A0A1H3CVE9_9PSEU</name>
<evidence type="ECO:0000313" key="2">
    <source>
        <dbReference type="Proteomes" id="UP000199515"/>
    </source>
</evidence>
<evidence type="ECO:0000313" key="1">
    <source>
        <dbReference type="EMBL" id="SDX58143.1"/>
    </source>
</evidence>
<gene>
    <name evidence="1" type="ORF">SAMN05421504_103168</name>
</gene>
<dbReference type="InterPro" id="IPR044058">
    <property type="entry name" value="Lipoprotein_23"/>
</dbReference>
<dbReference type="PROSITE" id="PS51257">
    <property type="entry name" value="PROKAR_LIPOPROTEIN"/>
    <property type="match status" value="1"/>
</dbReference>
<evidence type="ECO:0008006" key="3">
    <source>
        <dbReference type="Google" id="ProtNLM"/>
    </source>
</evidence>